<dbReference type="PANTHER" id="PTHR43333">
    <property type="entry name" value="2-HACID_DH_C DOMAIN-CONTAINING PROTEIN"/>
    <property type="match status" value="1"/>
</dbReference>
<dbReference type="Gene3D" id="3.40.50.720">
    <property type="entry name" value="NAD(P)-binding Rossmann-like Domain"/>
    <property type="match status" value="2"/>
</dbReference>
<dbReference type="InterPro" id="IPR029753">
    <property type="entry name" value="D-isomer_DH_CS"/>
</dbReference>
<sequence>MLKVTVPEQRWIDLVGPVDGVDLQVWDMSGPLADPVGVTFVVSPYQVTSAGYDNLASATDATAFQLLSAGYEHALPFLQPGMELANARGVHDSATAELAATLILAAQRRLPDYLESEGERRWDDRRFEPGLADKKVMIIGYGEIGQAIARRLLPFETTLTAVASRDRDGDELVDHIHALDDVDTLLPEQDVVVLIVPLTDATERLVDADFLARMKKGALLVNVARGRVVDTDALVDAVASGHVRAALDVTDPEPLPDGHPLLALDGVLEVPHLGGLTDAFAPGPPG</sequence>
<evidence type="ECO:0000313" key="5">
    <source>
        <dbReference type="Proteomes" id="UP001157109"/>
    </source>
</evidence>
<proteinExistence type="predicted"/>
<organism evidence="4 5">
    <name type="scientific">Arsenicicoccus piscis</name>
    <dbReference type="NCBI Taxonomy" id="673954"/>
    <lineage>
        <taxon>Bacteria</taxon>
        <taxon>Bacillati</taxon>
        <taxon>Actinomycetota</taxon>
        <taxon>Actinomycetes</taxon>
        <taxon>Micrococcales</taxon>
        <taxon>Intrasporangiaceae</taxon>
        <taxon>Arsenicicoccus</taxon>
    </lineage>
</organism>
<accession>A0ABQ6HKY8</accession>
<name>A0ABQ6HKY8_9MICO</name>
<keyword evidence="1" id="KW-0560">Oxidoreductase</keyword>
<dbReference type="Proteomes" id="UP001157109">
    <property type="component" value="Unassembled WGS sequence"/>
</dbReference>
<evidence type="ECO:0000313" key="4">
    <source>
        <dbReference type="EMBL" id="GMA19123.1"/>
    </source>
</evidence>
<dbReference type="InterPro" id="IPR036291">
    <property type="entry name" value="NAD(P)-bd_dom_sf"/>
</dbReference>
<feature type="domain" description="D-isomer specific 2-hydroxyacid dehydrogenase NAD-binding" evidence="3">
    <location>
        <begin position="101"/>
        <end position="274"/>
    </location>
</feature>
<dbReference type="EMBL" id="BSUJ01000001">
    <property type="protein sequence ID" value="GMA19123.1"/>
    <property type="molecule type" value="Genomic_DNA"/>
</dbReference>
<keyword evidence="2" id="KW-0520">NAD</keyword>
<evidence type="ECO:0000256" key="2">
    <source>
        <dbReference type="ARBA" id="ARBA00023027"/>
    </source>
</evidence>
<dbReference type="SUPFAM" id="SSF51735">
    <property type="entry name" value="NAD(P)-binding Rossmann-fold domains"/>
    <property type="match status" value="1"/>
</dbReference>
<evidence type="ECO:0000256" key="1">
    <source>
        <dbReference type="ARBA" id="ARBA00023002"/>
    </source>
</evidence>
<gene>
    <name evidence="4" type="ORF">GCM10025862_11440</name>
</gene>
<keyword evidence="5" id="KW-1185">Reference proteome</keyword>
<dbReference type="RefSeq" id="WP_284284153.1">
    <property type="nucleotide sequence ID" value="NZ_BSUJ01000001.1"/>
</dbReference>
<evidence type="ECO:0000259" key="3">
    <source>
        <dbReference type="Pfam" id="PF02826"/>
    </source>
</evidence>
<dbReference type="InterPro" id="IPR006140">
    <property type="entry name" value="D-isomer_DH_NAD-bd"/>
</dbReference>
<dbReference type="Pfam" id="PF02826">
    <property type="entry name" value="2-Hacid_dh_C"/>
    <property type="match status" value="1"/>
</dbReference>
<comment type="caution">
    <text evidence="4">The sequence shown here is derived from an EMBL/GenBank/DDBJ whole genome shotgun (WGS) entry which is preliminary data.</text>
</comment>
<dbReference type="PROSITE" id="PS00671">
    <property type="entry name" value="D_2_HYDROXYACID_DH_3"/>
    <property type="match status" value="1"/>
</dbReference>
<dbReference type="PANTHER" id="PTHR43333:SF1">
    <property type="entry name" value="D-ISOMER SPECIFIC 2-HYDROXYACID DEHYDROGENASE NAD-BINDING DOMAIN-CONTAINING PROTEIN"/>
    <property type="match status" value="1"/>
</dbReference>
<protein>
    <submittedName>
        <fullName evidence="4">Dehydrogenase</fullName>
    </submittedName>
</protein>
<reference evidence="5" key="1">
    <citation type="journal article" date="2019" name="Int. J. Syst. Evol. Microbiol.">
        <title>The Global Catalogue of Microorganisms (GCM) 10K type strain sequencing project: providing services to taxonomists for standard genome sequencing and annotation.</title>
        <authorList>
            <consortium name="The Broad Institute Genomics Platform"/>
            <consortium name="The Broad Institute Genome Sequencing Center for Infectious Disease"/>
            <person name="Wu L."/>
            <person name="Ma J."/>
        </authorList>
    </citation>
    <scope>NUCLEOTIDE SEQUENCE [LARGE SCALE GENOMIC DNA]</scope>
    <source>
        <strain evidence="5">NBRC 105830</strain>
    </source>
</reference>